<dbReference type="PANTHER" id="PTHR47505:SF1">
    <property type="entry name" value="DNA UTILIZATION PROTEIN YHGH"/>
    <property type="match status" value="1"/>
</dbReference>
<dbReference type="Gene3D" id="3.40.50.2020">
    <property type="match status" value="1"/>
</dbReference>
<dbReference type="InterPro" id="IPR051910">
    <property type="entry name" value="ComF/GntX_DNA_util-trans"/>
</dbReference>
<dbReference type="InterPro" id="IPR029057">
    <property type="entry name" value="PRTase-like"/>
</dbReference>
<evidence type="ECO:0000313" key="2">
    <source>
        <dbReference type="EMBL" id="MFB2892224.1"/>
    </source>
</evidence>
<reference evidence="2 3" key="1">
    <citation type="submission" date="2024-09" db="EMBL/GenBank/DDBJ databases">
        <title>Floridaenema gen nov. (Aerosakkonemataceae, Aerosakkonematales ord. nov., Cyanobacteria) from benthic tropical and subtropical fresh waters, with the description of four new species.</title>
        <authorList>
            <person name="Moretto J.A."/>
            <person name="Berthold D.E."/>
            <person name="Lefler F.W."/>
            <person name="Huang I.-S."/>
            <person name="Laughinghouse H. IV."/>
        </authorList>
    </citation>
    <scope>NUCLEOTIDE SEQUENCE [LARGE SCALE GENOMIC DNA]</scope>
    <source>
        <strain evidence="2 3">BLCC-F50</strain>
    </source>
</reference>
<dbReference type="RefSeq" id="WP_413261890.1">
    <property type="nucleotide sequence ID" value="NZ_JBHFNR010000024.1"/>
</dbReference>
<evidence type="ECO:0000313" key="3">
    <source>
        <dbReference type="Proteomes" id="UP001576784"/>
    </source>
</evidence>
<comment type="caution">
    <text evidence="2">The sequence shown here is derived from an EMBL/GenBank/DDBJ whole genome shotgun (WGS) entry which is preliminary data.</text>
</comment>
<protein>
    <submittedName>
        <fullName evidence="2">ComF family protein</fullName>
    </submittedName>
</protein>
<dbReference type="InterPro" id="IPR000836">
    <property type="entry name" value="PRTase_dom"/>
</dbReference>
<dbReference type="Proteomes" id="UP001576784">
    <property type="component" value="Unassembled WGS sequence"/>
</dbReference>
<keyword evidence="3" id="KW-1185">Reference proteome</keyword>
<comment type="similarity">
    <text evidence="1">Belongs to the ComF/GntX family.</text>
</comment>
<dbReference type="PANTHER" id="PTHR47505">
    <property type="entry name" value="DNA UTILIZATION PROTEIN YHGH"/>
    <property type="match status" value="1"/>
</dbReference>
<dbReference type="CDD" id="cd06223">
    <property type="entry name" value="PRTases_typeI"/>
    <property type="match status" value="1"/>
</dbReference>
<sequence>MKFWKQCYQGLLDLFQQSQCPLCQRPTATDFCTYCQKQLKRCQIAQPEKFWGNDFPVFPWGTYNGSLKRALWALKYDKQPKIAQPLGFWLGETWLKSRLNLGKNLIVVPIPLHPNKLQIRGFNQAELLAASFCQITNIPLQKDGLERISQTEALHSKSAIERRESLVGAFKIGKGFRQRHPKAEVLLLDDIYTTGATALEAADTLRKSNIKVCGIVAIATSEKFVAQSLTLR</sequence>
<evidence type="ECO:0000256" key="1">
    <source>
        <dbReference type="ARBA" id="ARBA00008007"/>
    </source>
</evidence>
<proteinExistence type="inferred from homology"/>
<dbReference type="EMBL" id="JBHFNR010000024">
    <property type="protein sequence ID" value="MFB2892224.1"/>
    <property type="molecule type" value="Genomic_DNA"/>
</dbReference>
<gene>
    <name evidence="2" type="ORF">ACE1CI_04685</name>
</gene>
<name>A0ABV4XKI6_9CYAN</name>
<organism evidence="2 3">
    <name type="scientific">Floridaenema flaviceps BLCC-F50</name>
    <dbReference type="NCBI Taxonomy" id="3153642"/>
    <lineage>
        <taxon>Bacteria</taxon>
        <taxon>Bacillati</taxon>
        <taxon>Cyanobacteriota</taxon>
        <taxon>Cyanophyceae</taxon>
        <taxon>Oscillatoriophycideae</taxon>
        <taxon>Aerosakkonematales</taxon>
        <taxon>Aerosakkonemataceae</taxon>
        <taxon>Floridanema</taxon>
        <taxon>Floridanema flaviceps</taxon>
    </lineage>
</organism>
<dbReference type="SUPFAM" id="SSF53271">
    <property type="entry name" value="PRTase-like"/>
    <property type="match status" value="1"/>
</dbReference>
<accession>A0ABV4XKI6</accession>